<dbReference type="GO" id="GO:0016020">
    <property type="term" value="C:membrane"/>
    <property type="evidence" value="ECO:0007669"/>
    <property type="project" value="UniProtKB-SubCell"/>
</dbReference>
<feature type="transmembrane region" description="Helical" evidence="5">
    <location>
        <begin position="122"/>
        <end position="141"/>
    </location>
</feature>
<evidence type="ECO:0008006" key="8">
    <source>
        <dbReference type="Google" id="ProtNLM"/>
    </source>
</evidence>
<evidence type="ECO:0000256" key="3">
    <source>
        <dbReference type="ARBA" id="ARBA00022989"/>
    </source>
</evidence>
<comment type="subcellular location">
    <subcellularLocation>
        <location evidence="1">Membrane</location>
        <topology evidence="1">Multi-pass membrane protein</topology>
    </subcellularLocation>
</comment>
<gene>
    <name evidence="6" type="ORF">EJ065_0811</name>
</gene>
<keyword evidence="3 5" id="KW-1133">Transmembrane helix</keyword>
<dbReference type="EMBL" id="CP034669">
    <property type="protein sequence ID" value="QAT82416.1"/>
    <property type="molecule type" value="Genomic_DNA"/>
</dbReference>
<dbReference type="Pfam" id="PF07681">
    <property type="entry name" value="DoxX"/>
    <property type="match status" value="1"/>
</dbReference>
<keyword evidence="2 5" id="KW-0812">Transmembrane</keyword>
<proteinExistence type="predicted"/>
<evidence type="ECO:0000256" key="5">
    <source>
        <dbReference type="SAM" id="Phobius"/>
    </source>
</evidence>
<feature type="transmembrane region" description="Helical" evidence="5">
    <location>
        <begin position="66"/>
        <end position="90"/>
    </location>
</feature>
<evidence type="ECO:0000313" key="7">
    <source>
        <dbReference type="Proteomes" id="UP000288758"/>
    </source>
</evidence>
<evidence type="ECO:0000256" key="2">
    <source>
        <dbReference type="ARBA" id="ARBA00022692"/>
    </source>
</evidence>
<keyword evidence="4 5" id="KW-0472">Membrane</keyword>
<evidence type="ECO:0000256" key="1">
    <source>
        <dbReference type="ARBA" id="ARBA00004141"/>
    </source>
</evidence>
<dbReference type="AlphaFoldDB" id="A0A410RKL4"/>
<accession>A0A410RKL4</accession>
<dbReference type="RefSeq" id="WP_128794755.1">
    <property type="nucleotide sequence ID" value="NZ_CP034669.1"/>
</dbReference>
<sequence length="157" mass="16686">MDATLSSSTPGVDASPKKKSFTRFLPTAARVFMGLVFFVFGLNGFLEFIPMPKDLDPADPAVAFGIAMKATGFLFALVKGTETVVGLLLLTNRFVPLALALIAPVIVNIFLTHAFLAPSGLGMAVMLLAAELFLAWSYRAAYRPMLAMKVSPGSGGR</sequence>
<organism evidence="6 7">
    <name type="scientific">Corallococcus coralloides</name>
    <name type="common">Myxococcus coralloides</name>
    <dbReference type="NCBI Taxonomy" id="184914"/>
    <lineage>
        <taxon>Bacteria</taxon>
        <taxon>Pseudomonadati</taxon>
        <taxon>Myxococcota</taxon>
        <taxon>Myxococcia</taxon>
        <taxon>Myxococcales</taxon>
        <taxon>Cystobacterineae</taxon>
        <taxon>Myxococcaceae</taxon>
        <taxon>Corallococcus</taxon>
    </lineage>
</organism>
<protein>
    <recommendedName>
        <fullName evidence="8">DoxX family protein</fullName>
    </recommendedName>
</protein>
<feature type="transmembrane region" description="Helical" evidence="5">
    <location>
        <begin position="27"/>
        <end position="46"/>
    </location>
</feature>
<evidence type="ECO:0000256" key="4">
    <source>
        <dbReference type="ARBA" id="ARBA00023136"/>
    </source>
</evidence>
<name>A0A410RKL4_CORCK</name>
<evidence type="ECO:0000313" key="6">
    <source>
        <dbReference type="EMBL" id="QAT82416.1"/>
    </source>
</evidence>
<dbReference type="Proteomes" id="UP000288758">
    <property type="component" value="Chromosome"/>
</dbReference>
<reference evidence="6 7" key="1">
    <citation type="submission" date="2018-12" db="EMBL/GenBank/DDBJ databases">
        <title>Complete Genome Sequence of the Corallopyronin A producing Myxobacterium Corallococcus coralloides B035.</title>
        <authorList>
            <person name="Bouhired S.M."/>
            <person name="Rupp O."/>
            <person name="Blom J."/>
            <person name="Schaeberle T.F."/>
            <person name="Kehraus S."/>
            <person name="Schiefer A."/>
            <person name="Pfarr K."/>
            <person name="Goesmann A."/>
            <person name="Hoerauf A."/>
            <person name="Koenig G.M."/>
        </authorList>
    </citation>
    <scope>NUCLEOTIDE SEQUENCE [LARGE SCALE GENOMIC DNA]</scope>
    <source>
        <strain evidence="6 7">B035</strain>
    </source>
</reference>
<dbReference type="InterPro" id="IPR032808">
    <property type="entry name" value="DoxX"/>
</dbReference>